<accession>A0A3E2NNY4</accession>
<reference evidence="1 2" key="1">
    <citation type="submission" date="2018-08" db="EMBL/GenBank/DDBJ databases">
        <title>Mucilaginibacter terrae sp. nov., isolated from manganese diggings.</title>
        <authorList>
            <person name="Huang Y."/>
            <person name="Zhou Z."/>
        </authorList>
    </citation>
    <scope>NUCLEOTIDE SEQUENCE [LARGE SCALE GENOMIC DNA]</scope>
    <source>
        <strain evidence="1 2">ZH6</strain>
    </source>
</reference>
<comment type="caution">
    <text evidence="1">The sequence shown here is derived from an EMBL/GenBank/DDBJ whole genome shotgun (WGS) entry which is preliminary data.</text>
</comment>
<evidence type="ECO:0000313" key="1">
    <source>
        <dbReference type="EMBL" id="RFZ82673.1"/>
    </source>
</evidence>
<protein>
    <submittedName>
        <fullName evidence="1">Uncharacterized protein</fullName>
    </submittedName>
</protein>
<gene>
    <name evidence="1" type="ORF">DYU05_10840</name>
</gene>
<dbReference type="EMBL" id="QWDE01000002">
    <property type="protein sequence ID" value="RFZ82673.1"/>
    <property type="molecule type" value="Genomic_DNA"/>
</dbReference>
<organism evidence="1 2">
    <name type="scientific">Mucilaginibacter terrenus</name>
    <dbReference type="NCBI Taxonomy" id="2482727"/>
    <lineage>
        <taxon>Bacteria</taxon>
        <taxon>Pseudomonadati</taxon>
        <taxon>Bacteroidota</taxon>
        <taxon>Sphingobacteriia</taxon>
        <taxon>Sphingobacteriales</taxon>
        <taxon>Sphingobacteriaceae</taxon>
        <taxon>Mucilaginibacter</taxon>
    </lineage>
</organism>
<keyword evidence="2" id="KW-1185">Reference proteome</keyword>
<dbReference type="Proteomes" id="UP000260823">
    <property type="component" value="Unassembled WGS sequence"/>
</dbReference>
<name>A0A3E2NNY4_9SPHI</name>
<dbReference type="AlphaFoldDB" id="A0A3E2NNY4"/>
<proteinExistence type="predicted"/>
<sequence>MDTAFLKFSAGQLLAELFVQVHLSFKQHHMSHAPIDTELEAELQEVYLQATLWLQDISFLETETHFFRSLIDRYELAAANGQPRPFEELVSTQQERLQTLKAKIPEFLAFVEPYLGDLKKPMHLDFLNRYNMLQKELSGLFAAVRATKKELFDYTERLLPTSK</sequence>
<evidence type="ECO:0000313" key="2">
    <source>
        <dbReference type="Proteomes" id="UP000260823"/>
    </source>
</evidence>